<name>A0A1I1S2S8_RUMAL</name>
<organism evidence="2 3">
    <name type="scientific">Ruminococcus albus</name>
    <dbReference type="NCBI Taxonomy" id="1264"/>
    <lineage>
        <taxon>Bacteria</taxon>
        <taxon>Bacillati</taxon>
        <taxon>Bacillota</taxon>
        <taxon>Clostridia</taxon>
        <taxon>Eubacteriales</taxon>
        <taxon>Oscillospiraceae</taxon>
        <taxon>Ruminococcus</taxon>
    </lineage>
</organism>
<protein>
    <submittedName>
        <fullName evidence="2">Uncharacterized protein</fullName>
    </submittedName>
</protein>
<dbReference type="Proteomes" id="UP000182192">
    <property type="component" value="Unassembled WGS sequence"/>
</dbReference>
<evidence type="ECO:0000313" key="2">
    <source>
        <dbReference type="EMBL" id="SFD40652.1"/>
    </source>
</evidence>
<feature type="transmembrane region" description="Helical" evidence="1">
    <location>
        <begin position="163"/>
        <end position="186"/>
    </location>
</feature>
<gene>
    <name evidence="2" type="ORF">SAMN02910406_03831</name>
</gene>
<accession>A0A1I1S2S8</accession>
<feature type="transmembrane region" description="Helical" evidence="1">
    <location>
        <begin position="97"/>
        <end position="118"/>
    </location>
</feature>
<keyword evidence="1" id="KW-0812">Transmembrane</keyword>
<dbReference type="AlphaFoldDB" id="A0A1I1S2S8"/>
<dbReference type="EMBL" id="FOKQ01000081">
    <property type="protein sequence ID" value="SFD40652.1"/>
    <property type="molecule type" value="Genomic_DNA"/>
</dbReference>
<reference evidence="2 3" key="1">
    <citation type="submission" date="2016-10" db="EMBL/GenBank/DDBJ databases">
        <authorList>
            <person name="de Groot N.N."/>
        </authorList>
    </citation>
    <scope>NUCLEOTIDE SEQUENCE [LARGE SCALE GENOMIC DNA]</scope>
    <source>
        <strain evidence="2 3">AR67</strain>
    </source>
</reference>
<proteinExistence type="predicted"/>
<evidence type="ECO:0000256" key="1">
    <source>
        <dbReference type="SAM" id="Phobius"/>
    </source>
</evidence>
<feature type="transmembrane region" description="Helical" evidence="1">
    <location>
        <begin position="130"/>
        <end position="151"/>
    </location>
</feature>
<feature type="transmembrane region" description="Helical" evidence="1">
    <location>
        <begin position="192"/>
        <end position="212"/>
    </location>
</feature>
<sequence length="231" mass="26863">MNTILWIVFEVIINFYQGGLATWFIYKFLTPKSSSKARRMAAVFTFTEGMLVTALNYVSVFEGIGSILYWVNLFIFAFCFFENNLIKKILSVAITQIIILLTTSVELNMISSLFNITVSELVKNQDFARFITLIIIQISLLICFDVTIRIFKYADEYSFSDWFSIILMLIFSFILTAMIHILSLAASTKERIYINLIYIVIMIMNYLVFYIIHSSKYLVKSRKYSRNLSIS</sequence>
<feature type="transmembrane region" description="Helical" evidence="1">
    <location>
        <begin position="6"/>
        <end position="29"/>
    </location>
</feature>
<evidence type="ECO:0000313" key="3">
    <source>
        <dbReference type="Proteomes" id="UP000182192"/>
    </source>
</evidence>
<keyword evidence="1" id="KW-0472">Membrane</keyword>
<keyword evidence="1" id="KW-1133">Transmembrane helix</keyword>